<evidence type="ECO:0000313" key="1">
    <source>
        <dbReference type="EMBL" id="RPA98606.1"/>
    </source>
</evidence>
<dbReference type="Proteomes" id="UP000276215">
    <property type="component" value="Unassembled WGS sequence"/>
</dbReference>
<organism evidence="1 2">
    <name type="scientific">Choiromyces venosus 120613-1</name>
    <dbReference type="NCBI Taxonomy" id="1336337"/>
    <lineage>
        <taxon>Eukaryota</taxon>
        <taxon>Fungi</taxon>
        <taxon>Dikarya</taxon>
        <taxon>Ascomycota</taxon>
        <taxon>Pezizomycotina</taxon>
        <taxon>Pezizomycetes</taxon>
        <taxon>Pezizales</taxon>
        <taxon>Tuberaceae</taxon>
        <taxon>Choiromyces</taxon>
    </lineage>
</organism>
<evidence type="ECO:0000313" key="2">
    <source>
        <dbReference type="Proteomes" id="UP000276215"/>
    </source>
</evidence>
<keyword evidence="2" id="KW-1185">Reference proteome</keyword>
<proteinExistence type="predicted"/>
<reference evidence="1 2" key="1">
    <citation type="journal article" date="2018" name="Nat. Ecol. Evol.">
        <title>Pezizomycetes genomes reveal the molecular basis of ectomycorrhizal truffle lifestyle.</title>
        <authorList>
            <person name="Murat C."/>
            <person name="Payen T."/>
            <person name="Noel B."/>
            <person name="Kuo A."/>
            <person name="Morin E."/>
            <person name="Chen J."/>
            <person name="Kohler A."/>
            <person name="Krizsan K."/>
            <person name="Balestrini R."/>
            <person name="Da Silva C."/>
            <person name="Montanini B."/>
            <person name="Hainaut M."/>
            <person name="Levati E."/>
            <person name="Barry K.W."/>
            <person name="Belfiori B."/>
            <person name="Cichocki N."/>
            <person name="Clum A."/>
            <person name="Dockter R.B."/>
            <person name="Fauchery L."/>
            <person name="Guy J."/>
            <person name="Iotti M."/>
            <person name="Le Tacon F."/>
            <person name="Lindquist E.A."/>
            <person name="Lipzen A."/>
            <person name="Malagnac F."/>
            <person name="Mello A."/>
            <person name="Molinier V."/>
            <person name="Miyauchi S."/>
            <person name="Poulain J."/>
            <person name="Riccioni C."/>
            <person name="Rubini A."/>
            <person name="Sitrit Y."/>
            <person name="Splivallo R."/>
            <person name="Traeger S."/>
            <person name="Wang M."/>
            <person name="Zifcakova L."/>
            <person name="Wipf D."/>
            <person name="Zambonelli A."/>
            <person name="Paolocci F."/>
            <person name="Nowrousian M."/>
            <person name="Ottonello S."/>
            <person name="Baldrian P."/>
            <person name="Spatafora J.W."/>
            <person name="Henrissat B."/>
            <person name="Nagy L.G."/>
            <person name="Aury J.M."/>
            <person name="Wincker P."/>
            <person name="Grigoriev I.V."/>
            <person name="Bonfante P."/>
            <person name="Martin F.M."/>
        </authorList>
    </citation>
    <scope>NUCLEOTIDE SEQUENCE [LARGE SCALE GENOMIC DNA]</scope>
    <source>
        <strain evidence="1 2">120613-1</strain>
    </source>
</reference>
<evidence type="ECO:0008006" key="3">
    <source>
        <dbReference type="Google" id="ProtNLM"/>
    </source>
</evidence>
<protein>
    <recommendedName>
        <fullName evidence="3">Tc1-like transposase DDE domain-containing protein</fullName>
    </recommendedName>
</protein>
<gene>
    <name evidence="1" type="ORF">L873DRAFT_1632739</name>
</gene>
<dbReference type="OrthoDB" id="5411700at2759"/>
<dbReference type="AlphaFoldDB" id="A0A3N4JK61"/>
<name>A0A3N4JK61_9PEZI</name>
<feature type="non-terminal residue" evidence="1">
    <location>
        <position position="1"/>
    </location>
</feature>
<dbReference type="EMBL" id="ML120394">
    <property type="protein sequence ID" value="RPA98606.1"/>
    <property type="molecule type" value="Genomic_DNA"/>
</dbReference>
<accession>A0A3N4JK61</accession>
<sequence>CTQVLLSSQPDFQAQKYQLQESIEGAAHQVIFYPVFHCELNFIEYFWGCAKVYTRAHCEYSYPSLVQTVPKVLAQILSNQLIWKYYQQTLHMMDAY</sequence>
<feature type="non-terminal residue" evidence="1">
    <location>
        <position position="96"/>
    </location>
</feature>
<dbReference type="STRING" id="1336337.A0A3N4JK61"/>